<dbReference type="GO" id="GO:0005886">
    <property type="term" value="C:plasma membrane"/>
    <property type="evidence" value="ECO:0007669"/>
    <property type="project" value="TreeGrafter"/>
</dbReference>
<dbReference type="STRING" id="7266.A0A3B0JYA0"/>
<dbReference type="OrthoDB" id="8187586at2759"/>
<dbReference type="Proteomes" id="UP000268350">
    <property type="component" value="Unassembled WGS sequence"/>
</dbReference>
<dbReference type="InterPro" id="IPR056677">
    <property type="entry name" value="DUF7775"/>
</dbReference>
<dbReference type="OMA" id="DMTPWRT"/>
<feature type="transmembrane region" description="Helical" evidence="1">
    <location>
        <begin position="31"/>
        <end position="53"/>
    </location>
</feature>
<dbReference type="Pfam" id="PF24985">
    <property type="entry name" value="DUF7775"/>
    <property type="match status" value="1"/>
</dbReference>
<accession>A0A3B0JYA0</accession>
<keyword evidence="4" id="KW-1185">Reference proteome</keyword>
<keyword evidence="1" id="KW-1133">Transmembrane helix</keyword>
<gene>
    <name evidence="3" type="ORF">DGUA_6G006533</name>
</gene>
<feature type="domain" description="DUF7775" evidence="2">
    <location>
        <begin position="36"/>
        <end position="166"/>
    </location>
</feature>
<dbReference type="PANTHER" id="PTHR36692">
    <property type="entry name" value="PROTEIN SNAKESKIN"/>
    <property type="match status" value="1"/>
</dbReference>
<dbReference type="EMBL" id="OUUW01000002">
    <property type="protein sequence ID" value="SPP76068.1"/>
    <property type="molecule type" value="Genomic_DNA"/>
</dbReference>
<organism evidence="3 4">
    <name type="scientific">Drosophila guanche</name>
    <name type="common">Fruit fly</name>
    <dbReference type="NCBI Taxonomy" id="7266"/>
    <lineage>
        <taxon>Eukaryota</taxon>
        <taxon>Metazoa</taxon>
        <taxon>Ecdysozoa</taxon>
        <taxon>Arthropoda</taxon>
        <taxon>Hexapoda</taxon>
        <taxon>Insecta</taxon>
        <taxon>Pterygota</taxon>
        <taxon>Neoptera</taxon>
        <taxon>Endopterygota</taxon>
        <taxon>Diptera</taxon>
        <taxon>Brachycera</taxon>
        <taxon>Muscomorpha</taxon>
        <taxon>Ephydroidea</taxon>
        <taxon>Drosophilidae</taxon>
        <taxon>Drosophila</taxon>
        <taxon>Sophophora</taxon>
    </lineage>
</organism>
<dbReference type="PANTHER" id="PTHR36692:SF1">
    <property type="entry name" value="GH08457P"/>
    <property type="match status" value="1"/>
</dbReference>
<evidence type="ECO:0000256" key="1">
    <source>
        <dbReference type="SAM" id="Phobius"/>
    </source>
</evidence>
<sequence length="175" mass="19646">MSYLRSIEISRLEMSPADDNSFATTSGNKKATYTLICIKVVELCLLICCLGLIDEPATNSHLRVFITPRVMALCYVTFGALTIYTAIYLIMALVGDLTPWRTATLWSLVAFCLFVAVTALLFRDWSTTKDRNYWHPNMHRLDLVMASASIALVTSLVYLLDILLTIRFGVHGDLE</sequence>
<feature type="transmembrane region" description="Helical" evidence="1">
    <location>
        <begin position="73"/>
        <end position="91"/>
    </location>
</feature>
<evidence type="ECO:0000313" key="4">
    <source>
        <dbReference type="Proteomes" id="UP000268350"/>
    </source>
</evidence>
<dbReference type="InterPro" id="IPR038976">
    <property type="entry name" value="Ssk"/>
</dbReference>
<name>A0A3B0JYA0_DROGU</name>
<evidence type="ECO:0000313" key="3">
    <source>
        <dbReference type="EMBL" id="SPP76068.1"/>
    </source>
</evidence>
<keyword evidence="1" id="KW-0812">Transmembrane</keyword>
<protein>
    <recommendedName>
        <fullName evidence="2">DUF7775 domain-containing protein</fullName>
    </recommendedName>
</protein>
<dbReference type="GO" id="GO:0019991">
    <property type="term" value="P:septate junction assembly"/>
    <property type="evidence" value="ECO:0007669"/>
    <property type="project" value="InterPro"/>
</dbReference>
<feature type="transmembrane region" description="Helical" evidence="1">
    <location>
        <begin position="103"/>
        <end position="122"/>
    </location>
</feature>
<feature type="transmembrane region" description="Helical" evidence="1">
    <location>
        <begin position="143"/>
        <end position="166"/>
    </location>
</feature>
<keyword evidence="1" id="KW-0472">Membrane</keyword>
<reference evidence="4" key="1">
    <citation type="submission" date="2018-01" db="EMBL/GenBank/DDBJ databases">
        <authorList>
            <person name="Alioto T."/>
            <person name="Alioto T."/>
        </authorList>
    </citation>
    <scope>NUCLEOTIDE SEQUENCE [LARGE SCALE GENOMIC DNA]</scope>
</reference>
<evidence type="ECO:0000259" key="2">
    <source>
        <dbReference type="Pfam" id="PF24985"/>
    </source>
</evidence>
<dbReference type="AlphaFoldDB" id="A0A3B0JYA0"/>
<proteinExistence type="predicted"/>